<organism evidence="1 2">
    <name type="scientific">Chiloscyllium punctatum</name>
    <name type="common">Brownbanded bambooshark</name>
    <name type="synonym">Hemiscyllium punctatum</name>
    <dbReference type="NCBI Taxonomy" id="137246"/>
    <lineage>
        <taxon>Eukaryota</taxon>
        <taxon>Metazoa</taxon>
        <taxon>Chordata</taxon>
        <taxon>Craniata</taxon>
        <taxon>Vertebrata</taxon>
        <taxon>Chondrichthyes</taxon>
        <taxon>Elasmobranchii</taxon>
        <taxon>Galeomorphii</taxon>
        <taxon>Galeoidea</taxon>
        <taxon>Orectolobiformes</taxon>
        <taxon>Hemiscylliidae</taxon>
        <taxon>Chiloscyllium</taxon>
    </lineage>
</organism>
<evidence type="ECO:0000313" key="2">
    <source>
        <dbReference type="Proteomes" id="UP000287033"/>
    </source>
</evidence>
<dbReference type="AlphaFoldDB" id="A0A401T196"/>
<accession>A0A401T196</accession>
<proteinExistence type="predicted"/>
<dbReference type="Proteomes" id="UP000287033">
    <property type="component" value="Unassembled WGS sequence"/>
</dbReference>
<comment type="caution">
    <text evidence="1">The sequence shown here is derived from an EMBL/GenBank/DDBJ whole genome shotgun (WGS) entry which is preliminary data.</text>
</comment>
<sequence length="81" mass="9771">MIRIDSIRQPRVTNQDKVSAVFQKAMAELKFKLEHPEDFDLAQIIQPNKVLILANDMYLYYSMKKVINYDFILQDRYQYRP</sequence>
<dbReference type="SUPFAM" id="SSF54236">
    <property type="entry name" value="Ubiquitin-like"/>
    <property type="match status" value="1"/>
</dbReference>
<dbReference type="OrthoDB" id="9838240at2759"/>
<protein>
    <submittedName>
        <fullName evidence="1">Uncharacterized protein</fullName>
    </submittedName>
</protein>
<keyword evidence="2" id="KW-1185">Reference proteome</keyword>
<dbReference type="Gene3D" id="3.10.20.90">
    <property type="entry name" value="Phosphatidylinositol 3-kinase Catalytic Subunit, Chain A, domain 1"/>
    <property type="match status" value="1"/>
</dbReference>
<evidence type="ECO:0000313" key="1">
    <source>
        <dbReference type="EMBL" id="GCC36401.1"/>
    </source>
</evidence>
<dbReference type="EMBL" id="BEZZ01000825">
    <property type="protein sequence ID" value="GCC36401.1"/>
    <property type="molecule type" value="Genomic_DNA"/>
</dbReference>
<reference evidence="1 2" key="1">
    <citation type="journal article" date="2018" name="Nat. Ecol. Evol.">
        <title>Shark genomes provide insights into elasmobranch evolution and the origin of vertebrates.</title>
        <authorList>
            <person name="Hara Y"/>
            <person name="Yamaguchi K"/>
            <person name="Onimaru K"/>
            <person name="Kadota M"/>
            <person name="Koyanagi M"/>
            <person name="Keeley SD"/>
            <person name="Tatsumi K"/>
            <person name="Tanaka K"/>
            <person name="Motone F"/>
            <person name="Kageyama Y"/>
            <person name="Nozu R"/>
            <person name="Adachi N"/>
            <person name="Nishimura O"/>
            <person name="Nakagawa R"/>
            <person name="Tanegashima C"/>
            <person name="Kiyatake I"/>
            <person name="Matsumoto R"/>
            <person name="Murakumo K"/>
            <person name="Nishida K"/>
            <person name="Terakita A"/>
            <person name="Kuratani S"/>
            <person name="Sato K"/>
            <person name="Hyodo S Kuraku.S."/>
        </authorList>
    </citation>
    <scope>NUCLEOTIDE SEQUENCE [LARGE SCALE GENOMIC DNA]</scope>
</reference>
<gene>
    <name evidence="1" type="ORF">chiPu_0014895</name>
</gene>
<dbReference type="InterPro" id="IPR029071">
    <property type="entry name" value="Ubiquitin-like_domsf"/>
</dbReference>
<name>A0A401T196_CHIPU</name>